<dbReference type="RefSeq" id="WP_207956798.1">
    <property type="nucleotide sequence ID" value="NZ_CP045119.1"/>
</dbReference>
<protein>
    <submittedName>
        <fullName evidence="2">Uncharacterized protein</fullName>
    </submittedName>
</protein>
<gene>
    <name evidence="2" type="ORF">GBA63_13935</name>
</gene>
<accession>A0A6G8QAV2</accession>
<dbReference type="KEGG" id="rub:GBA63_13935"/>
<dbReference type="AlphaFoldDB" id="A0A6G8QAV2"/>
<name>A0A6G8QAV2_9ACTN</name>
<organism evidence="2 3">
    <name type="scientific">Rubrobacter tropicus</name>
    <dbReference type="NCBI Taxonomy" id="2653851"/>
    <lineage>
        <taxon>Bacteria</taxon>
        <taxon>Bacillati</taxon>
        <taxon>Actinomycetota</taxon>
        <taxon>Rubrobacteria</taxon>
        <taxon>Rubrobacterales</taxon>
        <taxon>Rubrobacteraceae</taxon>
        <taxon>Rubrobacter</taxon>
    </lineage>
</organism>
<evidence type="ECO:0000256" key="1">
    <source>
        <dbReference type="SAM" id="MobiDB-lite"/>
    </source>
</evidence>
<dbReference type="EMBL" id="CP045119">
    <property type="protein sequence ID" value="QIN83615.1"/>
    <property type="molecule type" value="Genomic_DNA"/>
</dbReference>
<evidence type="ECO:0000313" key="2">
    <source>
        <dbReference type="EMBL" id="QIN83615.1"/>
    </source>
</evidence>
<sequence length="124" mass="13810">MVDELDGTVGRLARVSVGTYGMSARRNEARLDRTEATKEATLLLELAIARSRVSSLDNEGARARVNEVLKQARWEILRLEEFGDDRAGLDPEDRSITDAGRTGAQERAMDPAGWRKENDLPREA</sequence>
<feature type="compositionally biased region" description="Basic and acidic residues" evidence="1">
    <location>
        <begin position="107"/>
        <end position="124"/>
    </location>
</feature>
<feature type="region of interest" description="Disordered" evidence="1">
    <location>
        <begin position="85"/>
        <end position="124"/>
    </location>
</feature>
<evidence type="ECO:0000313" key="3">
    <source>
        <dbReference type="Proteomes" id="UP000501452"/>
    </source>
</evidence>
<proteinExistence type="predicted"/>
<keyword evidence="3" id="KW-1185">Reference proteome</keyword>
<reference evidence="2 3" key="1">
    <citation type="submission" date="2019-10" db="EMBL/GenBank/DDBJ databases">
        <title>Rubrobacter sp nov SCSIO 52090 isolated from a deep-sea sediment in the South China Sea.</title>
        <authorList>
            <person name="Chen R.W."/>
        </authorList>
    </citation>
    <scope>NUCLEOTIDE SEQUENCE [LARGE SCALE GENOMIC DNA]</scope>
    <source>
        <strain evidence="2 3">SCSIO 52909</strain>
    </source>
</reference>
<dbReference type="Proteomes" id="UP000501452">
    <property type="component" value="Chromosome"/>
</dbReference>
<feature type="compositionally biased region" description="Basic and acidic residues" evidence="1">
    <location>
        <begin position="85"/>
        <end position="96"/>
    </location>
</feature>